<dbReference type="EMBL" id="BTRK01000006">
    <property type="protein sequence ID" value="GMR58706.1"/>
    <property type="molecule type" value="Genomic_DNA"/>
</dbReference>
<organism evidence="5 6">
    <name type="scientific">Pristionchus mayeri</name>
    <dbReference type="NCBI Taxonomy" id="1317129"/>
    <lineage>
        <taxon>Eukaryota</taxon>
        <taxon>Metazoa</taxon>
        <taxon>Ecdysozoa</taxon>
        <taxon>Nematoda</taxon>
        <taxon>Chromadorea</taxon>
        <taxon>Rhabditida</taxon>
        <taxon>Rhabditina</taxon>
        <taxon>Diplogasteromorpha</taxon>
        <taxon>Diplogasteroidea</taxon>
        <taxon>Neodiplogasteridae</taxon>
        <taxon>Pristionchus</taxon>
    </lineage>
</organism>
<keyword evidence="2" id="KW-0722">Serine protease inhibitor</keyword>
<protein>
    <recommendedName>
        <fullName evidence="4">TIL domain-containing protein</fullName>
    </recommendedName>
</protein>
<evidence type="ECO:0000259" key="4">
    <source>
        <dbReference type="Pfam" id="PF01826"/>
    </source>
</evidence>
<feature type="domain" description="TIL" evidence="4">
    <location>
        <begin position="97"/>
        <end position="155"/>
    </location>
</feature>
<dbReference type="InterPro" id="IPR051368">
    <property type="entry name" value="SerProtInhib-TIL_Domain"/>
</dbReference>
<dbReference type="Gene3D" id="2.10.25.10">
    <property type="entry name" value="Laminin"/>
    <property type="match status" value="2"/>
</dbReference>
<dbReference type="PANTHER" id="PTHR23259:SF70">
    <property type="entry name" value="ACCESSORY GLAND PROTEIN ACP62F-RELATED"/>
    <property type="match status" value="1"/>
</dbReference>
<keyword evidence="6" id="KW-1185">Reference proteome</keyword>
<sequence length="189" mass="20972">MLHFLFLLPISMADQPSPLLQNQSLDDANVVISSIRCGANSHLTSCFPCDGTCTKPRPVCPLSCDQGTPTKCQCDAGYVRNEHDRCILFARCPPQSCPSNQVWKRCPTICEPSCLNLYPECDFSKCDEVPKCQCMPGFYRLSSSSNAPCVPWKKCKPVGGVLTKPRPPIFGHAEFGKPFDWWGLAPDKR</sequence>
<evidence type="ECO:0000256" key="1">
    <source>
        <dbReference type="ARBA" id="ARBA00022690"/>
    </source>
</evidence>
<dbReference type="Proteomes" id="UP001328107">
    <property type="component" value="Unassembled WGS sequence"/>
</dbReference>
<evidence type="ECO:0000256" key="3">
    <source>
        <dbReference type="ARBA" id="ARBA00023157"/>
    </source>
</evidence>
<dbReference type="AlphaFoldDB" id="A0AAN5D942"/>
<dbReference type="GO" id="GO:0004867">
    <property type="term" value="F:serine-type endopeptidase inhibitor activity"/>
    <property type="evidence" value="ECO:0007669"/>
    <property type="project" value="UniProtKB-KW"/>
</dbReference>
<feature type="domain" description="TIL" evidence="4">
    <location>
        <begin position="37"/>
        <end position="92"/>
    </location>
</feature>
<dbReference type="PANTHER" id="PTHR23259">
    <property type="entry name" value="RIDDLE"/>
    <property type="match status" value="1"/>
</dbReference>
<dbReference type="SUPFAM" id="SSF57567">
    <property type="entry name" value="Serine protease inhibitors"/>
    <property type="match status" value="2"/>
</dbReference>
<reference evidence="6" key="1">
    <citation type="submission" date="2022-10" db="EMBL/GenBank/DDBJ databases">
        <title>Genome assembly of Pristionchus species.</title>
        <authorList>
            <person name="Yoshida K."/>
            <person name="Sommer R.J."/>
        </authorList>
    </citation>
    <scope>NUCLEOTIDE SEQUENCE [LARGE SCALE GENOMIC DNA]</scope>
    <source>
        <strain evidence="6">RS5460</strain>
    </source>
</reference>
<evidence type="ECO:0000256" key="2">
    <source>
        <dbReference type="ARBA" id="ARBA00022900"/>
    </source>
</evidence>
<dbReference type="Pfam" id="PF01826">
    <property type="entry name" value="TIL"/>
    <property type="match status" value="2"/>
</dbReference>
<evidence type="ECO:0000313" key="5">
    <source>
        <dbReference type="EMBL" id="GMR58706.1"/>
    </source>
</evidence>
<gene>
    <name evidence="5" type="ORF">PMAYCL1PPCAC_28901</name>
</gene>
<proteinExistence type="predicted"/>
<keyword evidence="3" id="KW-1015">Disulfide bond</keyword>
<dbReference type="CDD" id="cd19941">
    <property type="entry name" value="TIL"/>
    <property type="match status" value="2"/>
</dbReference>
<comment type="caution">
    <text evidence="5">The sequence shown here is derived from an EMBL/GenBank/DDBJ whole genome shotgun (WGS) entry which is preliminary data.</text>
</comment>
<accession>A0AAN5D942</accession>
<dbReference type="InterPro" id="IPR002919">
    <property type="entry name" value="TIL_dom"/>
</dbReference>
<evidence type="ECO:0000313" key="6">
    <source>
        <dbReference type="Proteomes" id="UP001328107"/>
    </source>
</evidence>
<dbReference type="InterPro" id="IPR036084">
    <property type="entry name" value="Ser_inhib-like_sf"/>
</dbReference>
<keyword evidence="1" id="KW-0646">Protease inhibitor</keyword>
<name>A0AAN5D942_9BILA</name>